<evidence type="ECO:0000259" key="3">
    <source>
        <dbReference type="Pfam" id="PF13248"/>
    </source>
</evidence>
<organism evidence="4 5">
    <name type="scientific">Lactobacillus kullabergensis</name>
    <dbReference type="NCBI Taxonomy" id="1218493"/>
    <lineage>
        <taxon>Bacteria</taxon>
        <taxon>Bacillati</taxon>
        <taxon>Bacillota</taxon>
        <taxon>Bacilli</taxon>
        <taxon>Lactobacillales</taxon>
        <taxon>Lactobacillaceae</taxon>
        <taxon>Lactobacillus</taxon>
    </lineage>
</organism>
<keyword evidence="2" id="KW-0472">Membrane</keyword>
<feature type="domain" description="Putative zinc-ribbon" evidence="3">
    <location>
        <begin position="1"/>
        <end position="25"/>
    </location>
</feature>
<feature type="transmembrane region" description="Helical" evidence="2">
    <location>
        <begin position="242"/>
        <end position="264"/>
    </location>
</feature>
<dbReference type="PATRIC" id="fig|1218493.3.peg.431"/>
<dbReference type="InterPro" id="IPR059113">
    <property type="entry name" value="Znf_ribbon"/>
</dbReference>
<feature type="compositionally biased region" description="Polar residues" evidence="1">
    <location>
        <begin position="40"/>
        <end position="53"/>
    </location>
</feature>
<evidence type="ECO:0000313" key="4">
    <source>
        <dbReference type="EMBL" id="KJY58088.1"/>
    </source>
</evidence>
<dbReference type="HOGENOM" id="CLU_067084_0_0_9"/>
<dbReference type="Pfam" id="PF13248">
    <property type="entry name" value="Zn_ribbon_3"/>
    <property type="match status" value="1"/>
</dbReference>
<dbReference type="Proteomes" id="UP000033533">
    <property type="component" value="Unassembled WGS sequence"/>
</dbReference>
<keyword evidence="2" id="KW-0812">Transmembrane</keyword>
<evidence type="ECO:0000256" key="2">
    <source>
        <dbReference type="SAM" id="Phobius"/>
    </source>
</evidence>
<name>A0A0F4LID8_9LACO</name>
<dbReference type="EMBL" id="JXBY01000011">
    <property type="protein sequence ID" value="KJY58088.1"/>
    <property type="molecule type" value="Genomic_DNA"/>
</dbReference>
<dbReference type="OrthoDB" id="2237627at2"/>
<evidence type="ECO:0000313" key="5">
    <source>
        <dbReference type="Proteomes" id="UP000033533"/>
    </source>
</evidence>
<dbReference type="AlphaFoldDB" id="A0A0F4LID8"/>
<gene>
    <name evidence="4" type="ORF">JF76_04050</name>
</gene>
<evidence type="ECO:0000256" key="1">
    <source>
        <dbReference type="SAM" id="MobiDB-lite"/>
    </source>
</evidence>
<feature type="transmembrane region" description="Helical" evidence="2">
    <location>
        <begin position="104"/>
        <end position="125"/>
    </location>
</feature>
<feature type="transmembrane region" description="Helical" evidence="2">
    <location>
        <begin position="211"/>
        <end position="230"/>
    </location>
</feature>
<comment type="caution">
    <text evidence="4">The sequence shown here is derived from an EMBL/GenBank/DDBJ whole genome shotgun (WGS) entry which is preliminary data.</text>
</comment>
<reference evidence="4 5" key="1">
    <citation type="submission" date="2014-12" db="EMBL/GenBank/DDBJ databases">
        <title>Comparative genomics of the lactic acid bacteria isolated from the honey bee gut.</title>
        <authorList>
            <person name="Ellegaard K.M."/>
            <person name="Tamarit D."/>
            <person name="Javelind E."/>
            <person name="Olofsson T."/>
            <person name="Andersson S.G."/>
            <person name="Vasquez A."/>
        </authorList>
    </citation>
    <scope>NUCLEOTIDE SEQUENCE [LARGE SCALE GENOMIC DNA]</scope>
    <source>
        <strain evidence="4 5">Biut2</strain>
    </source>
</reference>
<keyword evidence="2" id="KW-1133">Transmembrane helix</keyword>
<feature type="region of interest" description="Disordered" evidence="1">
    <location>
        <begin position="35"/>
        <end position="61"/>
    </location>
</feature>
<feature type="transmembrane region" description="Helical" evidence="2">
    <location>
        <begin position="187"/>
        <end position="204"/>
    </location>
</feature>
<sequence>MKKCPQCGALMGKDVNFCTSCGYDLRNVSVQKVEEAPTNPVENTAQVEQKQTEPQPPAASEPVNYGDQFQNYWQWCVDSWRNPGTSSPNVASWYGWLTILIEDAFVVLGLYYCANTIVSTLINWANRMGANINGWENFHVPFNNMLEIFVVLVIFEAIVIGGFYAGYRYVYDRQLGFFEFINRGAHAFNFNLLISVAFFLLMLLGLNSIKFVIAVFIIMLALFFASQHIILFGDQGAVHDKILGFLIAFAIIFVCLMILDSIIYSSMVHSIINQIMSMQNGSM</sequence>
<accession>A0A0F4LID8</accession>
<proteinExistence type="predicted"/>
<feature type="transmembrane region" description="Helical" evidence="2">
    <location>
        <begin position="146"/>
        <end position="167"/>
    </location>
</feature>
<dbReference type="RefSeq" id="WP_045927609.1">
    <property type="nucleotide sequence ID" value="NZ_JBHSZS010000006.1"/>
</dbReference>
<dbReference type="STRING" id="1218493.JF76_04050"/>
<protein>
    <recommendedName>
        <fullName evidence="3">Putative zinc-ribbon domain-containing protein</fullName>
    </recommendedName>
</protein>